<sequence length="60" mass="6871">MTQVTEIAREIVIDHLADGIEFLSVAEHWLTEELSEDELKEIHGETWRILLMLVGKVALV</sequence>
<dbReference type="EMBL" id="JX015524">
    <property type="protein sequence ID" value="AFM54940.1"/>
    <property type="molecule type" value="Genomic_DNA"/>
</dbReference>
<proteinExistence type="predicted"/>
<dbReference type="KEGG" id="vg:40235274"/>
<organism evidence="1 2">
    <name type="scientific">Mycobacterium phage Astro</name>
    <dbReference type="NCBI Taxonomy" id="2902840"/>
    <lineage>
        <taxon>Viruses</taxon>
        <taxon>Duplodnaviria</taxon>
        <taxon>Heunggongvirae</taxon>
        <taxon>Uroviricota</taxon>
        <taxon>Caudoviricetes</taxon>
        <taxon>Fromanvirus</taxon>
        <taxon>Fromanvirus astro</taxon>
    </lineage>
</organism>
<dbReference type="RefSeq" id="YP_009638506.1">
    <property type="nucleotide sequence ID" value="NC_042337.1"/>
</dbReference>
<dbReference type="Proteomes" id="UP000002822">
    <property type="component" value="Segment"/>
</dbReference>
<keyword evidence="2" id="KW-1185">Reference proteome</keyword>
<accession>I6S7B6</accession>
<gene>
    <name evidence="1" type="primary">48</name>
    <name evidence="1" type="ORF">ASTRO_48</name>
</gene>
<evidence type="ECO:0000313" key="2">
    <source>
        <dbReference type="Proteomes" id="UP000002822"/>
    </source>
</evidence>
<protein>
    <submittedName>
        <fullName evidence="1">Uncharacterized protein</fullName>
    </submittedName>
</protein>
<dbReference type="GeneID" id="40235274"/>
<reference evidence="1 2" key="1">
    <citation type="submission" date="2012-05" db="EMBL/GenBank/DDBJ databases">
        <authorList>
            <person name="Asuzu C."/>
            <person name="Burnette T."/>
            <person name="Calcagno N."/>
            <person name="Carrig E."/>
            <person name="Collins A."/>
            <person name="Ekdahl R."/>
            <person name="Guziewicz A."/>
            <person name="Haney S."/>
            <person name="Hunt T."/>
            <person name="Kelsey C."/>
            <person name="Jackson L."/>
            <person name="Kelsey C."/>
            <person name="Korey C."/>
            <person name="Long B."/>
            <person name="McWhite B."/>
            <person name="Morris E."/>
            <person name="Murphy W."/>
            <person name="Oelsen M."/>
            <person name="Patel P."/>
            <person name="Pereira A."/>
            <person name="Perrin B."/>
            <person name="Pittman T."/>
            <person name="Robertson E."/>
            <person name="Scatterday A."/>
            <person name="Seacrist C."/>
            <person name="Segarra G."/>
            <person name="Smith E."/>
            <person name="Taha K."/>
            <person name="Zimmerman A."/>
            <person name="Bradley K.W."/>
            <person name="Khaja R."/>
            <person name="Lewis M.F."/>
            <person name="Barker L.P."/>
            <person name="Asai D.J."/>
            <person name="Bowman C.A."/>
            <person name="Russell D.A."/>
            <person name="Pope W.H."/>
            <person name="Jacobs-Sera D."/>
            <person name="Hendrix R.W."/>
            <person name="Hatfull G.F."/>
        </authorList>
    </citation>
    <scope>NUCLEOTIDE SEQUENCE [LARGE SCALE GENOMIC DNA]</scope>
</reference>
<evidence type="ECO:0000313" key="1">
    <source>
        <dbReference type="EMBL" id="AFM54940.1"/>
    </source>
</evidence>
<name>I6S7B6_9CAUD</name>